<dbReference type="InterPro" id="IPR013249">
    <property type="entry name" value="RNA_pol_sigma70_r4_t2"/>
</dbReference>
<dbReference type="Gene3D" id="1.10.10.10">
    <property type="entry name" value="Winged helix-like DNA-binding domain superfamily/Winged helix DNA-binding domain"/>
    <property type="match status" value="1"/>
</dbReference>
<dbReference type="OrthoDB" id="4184921at2"/>
<evidence type="ECO:0000256" key="3">
    <source>
        <dbReference type="ARBA" id="ARBA00023082"/>
    </source>
</evidence>
<keyword evidence="7" id="KW-1185">Reference proteome</keyword>
<evidence type="ECO:0000313" key="6">
    <source>
        <dbReference type="EMBL" id="CCI53104.1"/>
    </source>
</evidence>
<organism evidence="6 7">
    <name type="scientific">Nostocoides jenkinsii Ben 74</name>
    <dbReference type="NCBI Taxonomy" id="1193518"/>
    <lineage>
        <taxon>Bacteria</taxon>
        <taxon>Bacillati</taxon>
        <taxon>Actinomycetota</taxon>
        <taxon>Actinomycetes</taxon>
        <taxon>Micrococcales</taxon>
        <taxon>Intrasporangiaceae</taxon>
        <taxon>Nostocoides</taxon>
    </lineage>
</organism>
<dbReference type="InterPro" id="IPR039425">
    <property type="entry name" value="RNA_pol_sigma-70-like"/>
</dbReference>
<keyword evidence="4" id="KW-0804">Transcription</keyword>
<dbReference type="EMBL" id="CAJC01000139">
    <property type="protein sequence ID" value="CCI53104.1"/>
    <property type="molecule type" value="Genomic_DNA"/>
</dbReference>
<feature type="domain" description="RNA polymerase sigma factor 70 region 4 type 2" evidence="5">
    <location>
        <begin position="55"/>
        <end position="107"/>
    </location>
</feature>
<evidence type="ECO:0000256" key="4">
    <source>
        <dbReference type="ARBA" id="ARBA00023163"/>
    </source>
</evidence>
<dbReference type="GO" id="GO:0016987">
    <property type="term" value="F:sigma factor activity"/>
    <property type="evidence" value="ECO:0007669"/>
    <property type="project" value="UniProtKB-KW"/>
</dbReference>
<protein>
    <submittedName>
        <fullName evidence="6">Sigma factor, RNA polymerase ECF-family</fullName>
    </submittedName>
</protein>
<dbReference type="Proteomes" id="UP000035720">
    <property type="component" value="Unassembled WGS sequence"/>
</dbReference>
<gene>
    <name evidence="6" type="ORF">BN13_30056</name>
</gene>
<reference evidence="6 7" key="1">
    <citation type="journal article" date="2013" name="ISME J.">
        <title>A metabolic model for members of the genus Tetrasphaera involved in enhanced biological phosphorus removal.</title>
        <authorList>
            <person name="Kristiansen R."/>
            <person name="Nguyen H.T.T."/>
            <person name="Saunders A.M."/>
            <person name="Nielsen J.L."/>
            <person name="Wimmer R."/>
            <person name="Le V.Q."/>
            <person name="McIlroy S.J."/>
            <person name="Petrovski S."/>
            <person name="Seviour R.J."/>
            <person name="Calteau A."/>
            <person name="Nielsen K.L."/>
            <person name="Nielsen P.H."/>
        </authorList>
    </citation>
    <scope>NUCLEOTIDE SEQUENCE [LARGE SCALE GENOMIC DNA]</scope>
    <source>
        <strain evidence="6 7">Ben 74</strain>
    </source>
</reference>
<dbReference type="PANTHER" id="PTHR43133:SF25">
    <property type="entry name" value="RNA POLYMERASE SIGMA FACTOR RFAY-RELATED"/>
    <property type="match status" value="1"/>
</dbReference>
<dbReference type="GO" id="GO:0003677">
    <property type="term" value="F:DNA binding"/>
    <property type="evidence" value="ECO:0007669"/>
    <property type="project" value="InterPro"/>
</dbReference>
<sequence length="131" mass="14278">MPADPLPWLLVTARHTIANRTRGQRRADRLWQEAVAAYWHMPTAAAPDELVAERDSLIEALATCSPAEREALLLISWDGLSYDAAADVLGCTPRALTVRVSRGRARLTAYLQADGDRPATAPTLTLAQETS</sequence>
<dbReference type="RefSeq" id="WP_053079676.1">
    <property type="nucleotide sequence ID" value="NZ_HF571038.1"/>
</dbReference>
<dbReference type="GO" id="GO:0006352">
    <property type="term" value="P:DNA-templated transcription initiation"/>
    <property type="evidence" value="ECO:0007669"/>
    <property type="project" value="InterPro"/>
</dbReference>
<keyword evidence="2" id="KW-0805">Transcription regulation</keyword>
<keyword evidence="3" id="KW-0731">Sigma factor</keyword>
<evidence type="ECO:0000259" key="5">
    <source>
        <dbReference type="Pfam" id="PF08281"/>
    </source>
</evidence>
<evidence type="ECO:0000313" key="7">
    <source>
        <dbReference type="Proteomes" id="UP000035720"/>
    </source>
</evidence>
<accession>A0A077M904</accession>
<dbReference type="InterPro" id="IPR036388">
    <property type="entry name" value="WH-like_DNA-bd_sf"/>
</dbReference>
<comment type="similarity">
    <text evidence="1">Belongs to the sigma-70 factor family. ECF subfamily.</text>
</comment>
<dbReference type="PANTHER" id="PTHR43133">
    <property type="entry name" value="RNA POLYMERASE ECF-TYPE SIGMA FACTO"/>
    <property type="match status" value="1"/>
</dbReference>
<dbReference type="SUPFAM" id="SSF88659">
    <property type="entry name" value="Sigma3 and sigma4 domains of RNA polymerase sigma factors"/>
    <property type="match status" value="1"/>
</dbReference>
<dbReference type="AlphaFoldDB" id="A0A077M904"/>
<comment type="caution">
    <text evidence="6">The sequence shown here is derived from an EMBL/GenBank/DDBJ whole genome shotgun (WGS) entry which is preliminary data.</text>
</comment>
<dbReference type="InterPro" id="IPR013324">
    <property type="entry name" value="RNA_pol_sigma_r3/r4-like"/>
</dbReference>
<dbReference type="STRING" id="1193518.BN13_30056"/>
<dbReference type="CDD" id="cd06171">
    <property type="entry name" value="Sigma70_r4"/>
    <property type="match status" value="1"/>
</dbReference>
<evidence type="ECO:0000256" key="2">
    <source>
        <dbReference type="ARBA" id="ARBA00023015"/>
    </source>
</evidence>
<evidence type="ECO:0000256" key="1">
    <source>
        <dbReference type="ARBA" id="ARBA00010641"/>
    </source>
</evidence>
<dbReference type="Pfam" id="PF08281">
    <property type="entry name" value="Sigma70_r4_2"/>
    <property type="match status" value="1"/>
</dbReference>
<name>A0A077M904_9MICO</name>
<proteinExistence type="inferred from homology"/>